<feature type="chain" id="PRO_5002739060" description="Bifunctional inhibitor/plant lipid transfer protein/seed storage helical domain-containing protein" evidence="1">
    <location>
        <begin position="26"/>
        <end position="129"/>
    </location>
</feature>
<dbReference type="InterPro" id="IPR016140">
    <property type="entry name" value="Bifunc_inhib/LTP/seed_store"/>
</dbReference>
<dbReference type="SUPFAM" id="SSF47699">
    <property type="entry name" value="Bifunctional inhibitor/lipid-transfer protein/seed storage 2S albumin"/>
    <property type="match status" value="1"/>
</dbReference>
<keyword evidence="1" id="KW-0732">Signal</keyword>
<dbReference type="OMA" id="CACAIYK"/>
<dbReference type="EMBL" id="EF083887">
    <property type="protein sequence ID" value="ABK23220.1"/>
    <property type="molecule type" value="mRNA"/>
</dbReference>
<feature type="domain" description="Bifunctional inhibitor/plant lipid transfer protein/seed storage helical" evidence="2">
    <location>
        <begin position="11"/>
        <end position="116"/>
    </location>
</feature>
<evidence type="ECO:0000313" key="3">
    <source>
        <dbReference type="EMBL" id="ABK23220.1"/>
    </source>
</evidence>
<organism evidence="3">
    <name type="scientific">Picea sitchensis</name>
    <name type="common">Sitka spruce</name>
    <name type="synonym">Pinus sitchensis</name>
    <dbReference type="NCBI Taxonomy" id="3332"/>
    <lineage>
        <taxon>Eukaryota</taxon>
        <taxon>Viridiplantae</taxon>
        <taxon>Streptophyta</taxon>
        <taxon>Embryophyta</taxon>
        <taxon>Tracheophyta</taxon>
        <taxon>Spermatophyta</taxon>
        <taxon>Pinopsida</taxon>
        <taxon>Pinidae</taxon>
        <taxon>Conifers I</taxon>
        <taxon>Pinales</taxon>
        <taxon>Pinaceae</taxon>
        <taxon>Picea</taxon>
    </lineage>
</organism>
<reference evidence="3" key="1">
    <citation type="journal article" date="2008" name="BMC Genomics">
        <title>A conifer genomics resource of 200,000 spruce (Picea spp.) ESTs and 6,464 high-quality, sequence-finished full-length cDNAs for Sitka spruce (Picea sitchensis).</title>
        <authorList>
            <person name="Ralph S.G."/>
            <person name="Chun H.J."/>
            <person name="Kolosova N."/>
            <person name="Cooper D."/>
            <person name="Oddy C."/>
            <person name="Ritland C.E."/>
            <person name="Kirkpatrick R."/>
            <person name="Moore R."/>
            <person name="Barber S."/>
            <person name="Holt R.A."/>
            <person name="Jones S.J."/>
            <person name="Marra M.A."/>
            <person name="Douglas C.J."/>
            <person name="Ritland K."/>
            <person name="Bohlmann J."/>
        </authorList>
    </citation>
    <scope>NUCLEOTIDE SEQUENCE</scope>
    <source>
        <tissue evidence="3">Green portion of the leader tissue</tissue>
    </source>
</reference>
<dbReference type="AlphaFoldDB" id="A9NRF9"/>
<dbReference type="Pfam" id="PF14368">
    <property type="entry name" value="LTP_2"/>
    <property type="match status" value="1"/>
</dbReference>
<dbReference type="CDD" id="cd00010">
    <property type="entry name" value="AAI_LTSS"/>
    <property type="match status" value="1"/>
</dbReference>
<dbReference type="PANTHER" id="PTHR33122">
    <property type="entry name" value="LIPID BINDING PROTEIN-RELATED"/>
    <property type="match status" value="1"/>
</dbReference>
<protein>
    <recommendedName>
        <fullName evidence="2">Bifunctional inhibitor/plant lipid transfer protein/seed storage helical domain-containing protein</fullName>
    </recommendedName>
</protein>
<dbReference type="Gene3D" id="1.10.110.10">
    <property type="entry name" value="Plant lipid-transfer and hydrophobic proteins"/>
    <property type="match status" value="1"/>
</dbReference>
<evidence type="ECO:0000256" key="1">
    <source>
        <dbReference type="SAM" id="SignalP"/>
    </source>
</evidence>
<feature type="signal peptide" evidence="1">
    <location>
        <begin position="1"/>
        <end position="25"/>
    </location>
</feature>
<evidence type="ECO:0000259" key="2">
    <source>
        <dbReference type="Pfam" id="PF14368"/>
    </source>
</evidence>
<name>A9NRF9_PICSI</name>
<dbReference type="GO" id="GO:0005504">
    <property type="term" value="F:fatty acid binding"/>
    <property type="evidence" value="ECO:0007669"/>
    <property type="project" value="InterPro"/>
</dbReference>
<proteinExistence type="evidence at transcript level"/>
<dbReference type="InterPro" id="IPR036312">
    <property type="entry name" value="Bifun_inhib/LTP/seed_sf"/>
</dbReference>
<dbReference type="InterPro" id="IPR039265">
    <property type="entry name" value="DIR1-like"/>
</dbReference>
<dbReference type="GO" id="GO:0009627">
    <property type="term" value="P:systemic acquired resistance"/>
    <property type="evidence" value="ECO:0007669"/>
    <property type="project" value="InterPro"/>
</dbReference>
<dbReference type="PANTHER" id="PTHR33122:SF13">
    <property type="entry name" value="BIFUNCTIONAL INHIBITOR_LIPID-TRANSFER PROTEIN_SEED STORAGE 2S ALBUMIN SUPERFAMILY PROTEIN"/>
    <property type="match status" value="1"/>
</dbReference>
<sequence>MANVKAMAVILMALWSALVFQSAYGDGECGKTPIRTVVVSLTPCIGAASDAKASVPAICCIQVKKVLSFPTCLCAVYSLFPGKQNKTDEKTDEIVQRIGFNMTSAITIPIRCNITNFLDGQKCGNKTIT</sequence>
<accession>A9NRF9</accession>